<evidence type="ECO:0000313" key="2">
    <source>
        <dbReference type="EMBL" id="TBC15638.1"/>
    </source>
</evidence>
<evidence type="ECO:0000259" key="1">
    <source>
        <dbReference type="Pfam" id="PF00899"/>
    </source>
</evidence>
<dbReference type="InterPro" id="IPR045886">
    <property type="entry name" value="ThiF/MoeB/HesA"/>
</dbReference>
<dbReference type="Proteomes" id="UP000294215">
    <property type="component" value="Unassembled WGS sequence"/>
</dbReference>
<accession>A0AB38I480</accession>
<proteinExistence type="predicted"/>
<dbReference type="SUPFAM" id="SSF69572">
    <property type="entry name" value="Activating enzymes of the ubiquitin-like proteins"/>
    <property type="match status" value="1"/>
</dbReference>
<name>A0AB38I480_9HYPH</name>
<dbReference type="CDD" id="cd01483">
    <property type="entry name" value="E1_enzyme_family"/>
    <property type="match status" value="1"/>
</dbReference>
<comment type="caution">
    <text evidence="2">The sequence shown here is derived from an EMBL/GenBank/DDBJ whole genome shotgun (WGS) entry which is preliminary data.</text>
</comment>
<dbReference type="InterPro" id="IPR000594">
    <property type="entry name" value="ThiF_NAD_FAD-bd"/>
</dbReference>
<organism evidence="2 3">
    <name type="scientific">Rhizobium ruizarguesonis</name>
    <dbReference type="NCBI Taxonomy" id="2081791"/>
    <lineage>
        <taxon>Bacteria</taxon>
        <taxon>Pseudomonadati</taxon>
        <taxon>Pseudomonadota</taxon>
        <taxon>Alphaproteobacteria</taxon>
        <taxon>Hyphomicrobiales</taxon>
        <taxon>Rhizobiaceae</taxon>
        <taxon>Rhizobium/Agrobacterium group</taxon>
        <taxon>Rhizobium</taxon>
    </lineage>
</organism>
<gene>
    <name evidence="2" type="ORF">ELH40_12230</name>
</gene>
<reference evidence="2 3" key="1">
    <citation type="submission" date="2019-02" db="EMBL/GenBank/DDBJ databases">
        <title>The genomic architecture of introgression among sibling species of bacteria.</title>
        <authorList>
            <person name="Cavassim M.I.A."/>
            <person name="Moeskjaer S."/>
            <person name="Moslemi C."/>
            <person name="Fields B."/>
            <person name="Bachmann A."/>
            <person name="Vilhjalmsson B."/>
            <person name="Schierup M.H."/>
            <person name="Young J.P.W."/>
            <person name="Andersen S.U."/>
        </authorList>
    </citation>
    <scope>NUCLEOTIDE SEQUENCE [LARGE SCALE GENOMIC DNA]</scope>
    <source>
        <strain evidence="2 3">SM92</strain>
    </source>
</reference>
<dbReference type="Gene3D" id="3.40.50.720">
    <property type="entry name" value="NAD(P)-binding Rossmann-like Domain"/>
    <property type="match status" value="1"/>
</dbReference>
<evidence type="ECO:0000313" key="3">
    <source>
        <dbReference type="Proteomes" id="UP000294215"/>
    </source>
</evidence>
<sequence>MIWWLADEERVRAEKSAFVALQEEHDWLTSVRVRFLDNLQLCIDVDLEHGSEIFVLAVIYPTTFPDTPPIVMPYGERRLSEHQYGAGGELCLQWRPDNWDAAVTGAMMVESAYGLISTERPPDGRTGAVPSDHLSSLAAELRFETWRLMVPEGAWDSLDGHLPEMVVEVSLAMTARNLNRVAHLTAIGGHGSELWRSAQPFPKAVSRTGYLLRTEQDFSVLAEHGGGEFADIAERLPELAPVLGKQELPFLIVMEKSGRRTAYDVQWSRNGLPLLIPYRIIEEGELAKRSASNRDALSKAHVAIVGCGSIGSKIAVSLARSGVSKFLLVDEDVFLTGNLVRNDLDARAIGWHKVDALSDRITQIVGNADVVTRKVALGGQTSAVTMDSILEMMGEYDLIIDATANPTSFNLCAGVSKRNRKPMVWAEIFGGGIGGIVARTRPETEPPPLEARNQITTWCEDHEKPWETRPRGRYEAGPDEGQPFVADDADVAVIAAHATRFAIDILEGGQRFPFSAYAIGLTKAWIFDAPFDTWPIDLRPSGPWDTSSGTASSEVLVDLMAELTGESAS</sequence>
<dbReference type="EMBL" id="SIMR01000001">
    <property type="protein sequence ID" value="TBC15638.1"/>
    <property type="molecule type" value="Genomic_DNA"/>
</dbReference>
<dbReference type="PANTHER" id="PTHR43267">
    <property type="entry name" value="TRNA THREONYLCARBAMOYLADENOSINE DEHYDRATASE"/>
    <property type="match status" value="1"/>
</dbReference>
<dbReference type="RefSeq" id="WP_130774579.1">
    <property type="nucleotide sequence ID" value="NZ_SIMR01000001.1"/>
</dbReference>
<dbReference type="Pfam" id="PF00899">
    <property type="entry name" value="ThiF"/>
    <property type="match status" value="1"/>
</dbReference>
<dbReference type="GO" id="GO:0061504">
    <property type="term" value="P:cyclic threonylcarbamoyladenosine biosynthetic process"/>
    <property type="evidence" value="ECO:0007669"/>
    <property type="project" value="TreeGrafter"/>
</dbReference>
<dbReference type="GO" id="GO:0008641">
    <property type="term" value="F:ubiquitin-like modifier activating enzyme activity"/>
    <property type="evidence" value="ECO:0007669"/>
    <property type="project" value="InterPro"/>
</dbReference>
<dbReference type="InterPro" id="IPR035985">
    <property type="entry name" value="Ubiquitin-activating_enz"/>
</dbReference>
<dbReference type="PANTHER" id="PTHR43267:SF1">
    <property type="entry name" value="TRNA THREONYLCARBAMOYLADENOSINE DEHYDRATASE"/>
    <property type="match status" value="1"/>
</dbReference>
<dbReference type="GO" id="GO:0061503">
    <property type="term" value="F:tRNA threonylcarbamoyladenosine dehydratase"/>
    <property type="evidence" value="ECO:0007669"/>
    <property type="project" value="TreeGrafter"/>
</dbReference>
<dbReference type="InterPro" id="IPR016135">
    <property type="entry name" value="UBQ-conjugating_enzyme/RWD"/>
</dbReference>
<dbReference type="SUPFAM" id="SSF54495">
    <property type="entry name" value="UBC-like"/>
    <property type="match status" value="1"/>
</dbReference>
<feature type="domain" description="THIF-type NAD/FAD binding fold" evidence="1">
    <location>
        <begin position="292"/>
        <end position="430"/>
    </location>
</feature>
<dbReference type="AlphaFoldDB" id="A0AB38I480"/>
<protein>
    <recommendedName>
        <fullName evidence="1">THIF-type NAD/FAD binding fold domain-containing protein</fullName>
    </recommendedName>
</protein>